<evidence type="ECO:0000256" key="11">
    <source>
        <dbReference type="SAM" id="Phobius"/>
    </source>
</evidence>
<evidence type="ECO:0000256" key="7">
    <source>
        <dbReference type="ARBA" id="ARBA00023002"/>
    </source>
</evidence>
<keyword evidence="5" id="KW-0479">Metal-binding</keyword>
<keyword evidence="4 11" id="KW-0812">Transmembrane</keyword>
<dbReference type="PANTHER" id="PTHR47955:SF9">
    <property type="entry name" value="PREMNASPIRODIENE OXYGENASE-LIKE"/>
    <property type="match status" value="1"/>
</dbReference>
<dbReference type="AlphaFoldDB" id="A0A5N6QT57"/>
<comment type="similarity">
    <text evidence="2">Belongs to the cytochrome P450 family.</text>
</comment>
<dbReference type="InterPro" id="IPR002401">
    <property type="entry name" value="Cyt_P450_E_grp-I"/>
</dbReference>
<evidence type="ECO:0000256" key="4">
    <source>
        <dbReference type="ARBA" id="ARBA00022692"/>
    </source>
</evidence>
<dbReference type="GO" id="GO:0005506">
    <property type="term" value="F:iron ion binding"/>
    <property type="evidence" value="ECO:0007669"/>
    <property type="project" value="InterPro"/>
</dbReference>
<dbReference type="GO" id="GO:0020037">
    <property type="term" value="F:heme binding"/>
    <property type="evidence" value="ECO:0007669"/>
    <property type="project" value="InterPro"/>
</dbReference>
<dbReference type="Pfam" id="PF00067">
    <property type="entry name" value="p450"/>
    <property type="match status" value="1"/>
</dbReference>
<dbReference type="PANTHER" id="PTHR47955">
    <property type="entry name" value="CYTOCHROME P450 FAMILY 71 PROTEIN"/>
    <property type="match status" value="1"/>
</dbReference>
<organism evidence="12 13">
    <name type="scientific">Carpinus fangiana</name>
    <dbReference type="NCBI Taxonomy" id="176857"/>
    <lineage>
        <taxon>Eukaryota</taxon>
        <taxon>Viridiplantae</taxon>
        <taxon>Streptophyta</taxon>
        <taxon>Embryophyta</taxon>
        <taxon>Tracheophyta</taxon>
        <taxon>Spermatophyta</taxon>
        <taxon>Magnoliopsida</taxon>
        <taxon>eudicotyledons</taxon>
        <taxon>Gunneridae</taxon>
        <taxon>Pentapetalae</taxon>
        <taxon>rosids</taxon>
        <taxon>fabids</taxon>
        <taxon>Fagales</taxon>
        <taxon>Betulaceae</taxon>
        <taxon>Carpinus</taxon>
    </lineage>
</organism>
<reference evidence="12 13" key="1">
    <citation type="submission" date="2019-06" db="EMBL/GenBank/DDBJ databases">
        <title>A chromosomal-level reference genome of Carpinus fangiana (Coryloideae, Betulaceae).</title>
        <authorList>
            <person name="Yang X."/>
            <person name="Wang Z."/>
            <person name="Zhang L."/>
            <person name="Hao G."/>
            <person name="Liu J."/>
            <person name="Yang Y."/>
        </authorList>
    </citation>
    <scope>NUCLEOTIDE SEQUENCE [LARGE SCALE GENOMIC DNA]</scope>
    <source>
        <strain evidence="12">Cfa_2016G</strain>
        <tissue evidence="12">Leaf</tissue>
    </source>
</reference>
<evidence type="ECO:0000256" key="2">
    <source>
        <dbReference type="ARBA" id="ARBA00010617"/>
    </source>
</evidence>
<evidence type="ECO:0000256" key="5">
    <source>
        <dbReference type="ARBA" id="ARBA00022723"/>
    </source>
</evidence>
<evidence type="ECO:0000256" key="1">
    <source>
        <dbReference type="ARBA" id="ARBA00004370"/>
    </source>
</evidence>
<keyword evidence="8" id="KW-0408">Iron</keyword>
<evidence type="ECO:0000256" key="3">
    <source>
        <dbReference type="ARBA" id="ARBA00022617"/>
    </source>
</evidence>
<dbReference type="PRINTS" id="PR00463">
    <property type="entry name" value="EP450I"/>
</dbReference>
<evidence type="ECO:0000256" key="10">
    <source>
        <dbReference type="ARBA" id="ARBA00023136"/>
    </source>
</evidence>
<dbReference type="OrthoDB" id="2789670at2759"/>
<evidence type="ECO:0000313" key="13">
    <source>
        <dbReference type="Proteomes" id="UP000327013"/>
    </source>
</evidence>
<keyword evidence="9" id="KW-0503">Monooxygenase</keyword>
<keyword evidence="7" id="KW-0560">Oxidoreductase</keyword>
<keyword evidence="10 11" id="KW-0472">Membrane</keyword>
<dbReference type="GO" id="GO:0004497">
    <property type="term" value="F:monooxygenase activity"/>
    <property type="evidence" value="ECO:0007669"/>
    <property type="project" value="UniProtKB-KW"/>
</dbReference>
<dbReference type="Proteomes" id="UP000327013">
    <property type="component" value="Chromosome 2"/>
</dbReference>
<dbReference type="GO" id="GO:0016705">
    <property type="term" value="F:oxidoreductase activity, acting on paired donors, with incorporation or reduction of molecular oxygen"/>
    <property type="evidence" value="ECO:0007669"/>
    <property type="project" value="InterPro"/>
</dbReference>
<sequence length="301" mass="33997">MVLQYSLALTIFILFLSLVWLLKACKRRSKLQKLPPGPWKLPLIGNLHNLVGSLPHHALQELARKHGDLMHLQLGEISAVVASSPRMAKEFMKTHDLAFAQRPEFLVSKIMFYSGSDISFSPYGDYWRQMRKVCVLELLSAKRVQSFSSIREEEVHNLIESIHLSSGSAIDFSQHIFTLTSSIVSRAAFGSKCRDQDEFRSLTKEFVSLAGGFELADLFPSQKFVHVISGVKAKLEKIHGKIDKILENIIHEHKENLLSKSTEQEDLVDVILRLQQSGTLEFPITTNNIKAIILVSISLFC</sequence>
<gene>
    <name evidence="12" type="ORF">FH972_006717</name>
</gene>
<evidence type="ECO:0000256" key="9">
    <source>
        <dbReference type="ARBA" id="ARBA00023033"/>
    </source>
</evidence>
<keyword evidence="13" id="KW-1185">Reference proteome</keyword>
<proteinExistence type="inferred from homology"/>
<keyword evidence="3" id="KW-0349">Heme</keyword>
<dbReference type="InterPro" id="IPR036396">
    <property type="entry name" value="Cyt_P450_sf"/>
</dbReference>
<feature type="transmembrane region" description="Helical" evidence="11">
    <location>
        <begin position="6"/>
        <end position="25"/>
    </location>
</feature>
<dbReference type="Gene3D" id="1.10.630.10">
    <property type="entry name" value="Cytochrome P450"/>
    <property type="match status" value="1"/>
</dbReference>
<dbReference type="InterPro" id="IPR001128">
    <property type="entry name" value="Cyt_P450"/>
</dbReference>
<keyword evidence="6 11" id="KW-1133">Transmembrane helix</keyword>
<dbReference type="EMBL" id="CM017322">
    <property type="protein sequence ID" value="KAE8010341.1"/>
    <property type="molecule type" value="Genomic_DNA"/>
</dbReference>
<evidence type="ECO:0000313" key="12">
    <source>
        <dbReference type="EMBL" id="KAE8010341.1"/>
    </source>
</evidence>
<evidence type="ECO:0000256" key="8">
    <source>
        <dbReference type="ARBA" id="ARBA00023004"/>
    </source>
</evidence>
<comment type="subcellular location">
    <subcellularLocation>
        <location evidence="1">Membrane</location>
    </subcellularLocation>
</comment>
<name>A0A5N6QT57_9ROSI</name>
<dbReference type="SUPFAM" id="SSF48264">
    <property type="entry name" value="Cytochrome P450"/>
    <property type="match status" value="1"/>
</dbReference>
<accession>A0A5N6QT57</accession>
<evidence type="ECO:0000256" key="6">
    <source>
        <dbReference type="ARBA" id="ARBA00022989"/>
    </source>
</evidence>
<evidence type="ECO:0008006" key="14">
    <source>
        <dbReference type="Google" id="ProtNLM"/>
    </source>
</evidence>
<dbReference type="GO" id="GO:0016020">
    <property type="term" value="C:membrane"/>
    <property type="evidence" value="ECO:0007669"/>
    <property type="project" value="UniProtKB-SubCell"/>
</dbReference>
<protein>
    <recommendedName>
        <fullName evidence="14">Cytochrome P450</fullName>
    </recommendedName>
</protein>